<dbReference type="PANTHER" id="PTHR30146">
    <property type="entry name" value="LACI-RELATED TRANSCRIPTIONAL REPRESSOR"/>
    <property type="match status" value="1"/>
</dbReference>
<evidence type="ECO:0000256" key="2">
    <source>
        <dbReference type="ARBA" id="ARBA00023125"/>
    </source>
</evidence>
<name>A0ABT1NL68_9MICC</name>
<dbReference type="SUPFAM" id="SSF53822">
    <property type="entry name" value="Periplasmic binding protein-like I"/>
    <property type="match status" value="1"/>
</dbReference>
<evidence type="ECO:0000259" key="5">
    <source>
        <dbReference type="PROSITE" id="PS50932"/>
    </source>
</evidence>
<dbReference type="RefSeq" id="WP_255864453.1">
    <property type="nucleotide sequence ID" value="NZ_CP104263.1"/>
</dbReference>
<evidence type="ECO:0000256" key="1">
    <source>
        <dbReference type="ARBA" id="ARBA00023015"/>
    </source>
</evidence>
<sequence>MNRRVTSNDVAQAAGVSRATVSYVLNGRAGQSISTATQDRVLAAARSLGYTPSTAARTLRRGRSDLVLMLLPPEPLGRALAIMIDAASEEVERQGLRLVAHRLPAQGGAPSLVQSLAPAALILLTPLPEPELAALAASGIKVASLHQALEDPLAPDLGIGACQVQHLAAAGHRRIGVAVPPESGYAWRVDVRLAAIADACSRLRLPQPDVARLGLDAGEAAAVVDRWRAGPQPVTAACAFDDEHAFALLAGLAAHGLSAPEDLAVIGAEDIPLASLAVPPLTTVRMDARELGERFARMAVAPLGGAQDPQGSGASHSGQLAEPDLPPVRLVRRASA</sequence>
<feature type="region of interest" description="Disordered" evidence="4">
    <location>
        <begin position="303"/>
        <end position="336"/>
    </location>
</feature>
<feature type="compositionally biased region" description="Polar residues" evidence="4">
    <location>
        <begin position="309"/>
        <end position="318"/>
    </location>
</feature>
<dbReference type="InterPro" id="IPR046335">
    <property type="entry name" value="LacI/GalR-like_sensor"/>
</dbReference>
<accession>A0ABT1NL68</accession>
<dbReference type="Pfam" id="PF00356">
    <property type="entry name" value="LacI"/>
    <property type="match status" value="1"/>
</dbReference>
<feature type="domain" description="HTH lacI-type" evidence="5">
    <location>
        <begin position="5"/>
        <end position="61"/>
    </location>
</feature>
<proteinExistence type="predicted"/>
<dbReference type="PANTHER" id="PTHR30146:SF153">
    <property type="entry name" value="LACTOSE OPERON REPRESSOR"/>
    <property type="match status" value="1"/>
</dbReference>
<keyword evidence="1" id="KW-0805">Transcription regulation</keyword>
<dbReference type="CDD" id="cd01392">
    <property type="entry name" value="HTH_LacI"/>
    <property type="match status" value="1"/>
</dbReference>
<dbReference type="Gene3D" id="1.10.260.40">
    <property type="entry name" value="lambda repressor-like DNA-binding domains"/>
    <property type="match status" value="1"/>
</dbReference>
<evidence type="ECO:0000256" key="3">
    <source>
        <dbReference type="ARBA" id="ARBA00023163"/>
    </source>
</evidence>
<dbReference type="InterPro" id="IPR000843">
    <property type="entry name" value="HTH_LacI"/>
</dbReference>
<dbReference type="Proteomes" id="UP001206924">
    <property type="component" value="Unassembled WGS sequence"/>
</dbReference>
<gene>
    <name evidence="6" type="ORF">NNX28_00810</name>
</gene>
<keyword evidence="7" id="KW-1185">Reference proteome</keyword>
<dbReference type="InterPro" id="IPR010982">
    <property type="entry name" value="Lambda_DNA-bd_dom_sf"/>
</dbReference>
<evidence type="ECO:0000313" key="7">
    <source>
        <dbReference type="Proteomes" id="UP001206924"/>
    </source>
</evidence>
<protein>
    <submittedName>
        <fullName evidence="6">LacI family transcriptional regulator</fullName>
    </submittedName>
</protein>
<dbReference type="EMBL" id="JANFLP010000001">
    <property type="protein sequence ID" value="MCQ1948468.1"/>
    <property type="molecule type" value="Genomic_DNA"/>
</dbReference>
<dbReference type="PROSITE" id="PS50932">
    <property type="entry name" value="HTH_LACI_2"/>
    <property type="match status" value="1"/>
</dbReference>
<comment type="caution">
    <text evidence="6">The sequence shown here is derived from an EMBL/GenBank/DDBJ whole genome shotgun (WGS) entry which is preliminary data.</text>
</comment>
<organism evidence="6 7">
    <name type="scientific">Arthrobacter jinronghuae</name>
    <dbReference type="NCBI Taxonomy" id="2964609"/>
    <lineage>
        <taxon>Bacteria</taxon>
        <taxon>Bacillati</taxon>
        <taxon>Actinomycetota</taxon>
        <taxon>Actinomycetes</taxon>
        <taxon>Micrococcales</taxon>
        <taxon>Micrococcaceae</taxon>
        <taxon>Arthrobacter</taxon>
    </lineage>
</organism>
<keyword evidence="3" id="KW-0804">Transcription</keyword>
<reference evidence="6 7" key="1">
    <citation type="submission" date="2022-07" db="EMBL/GenBank/DDBJ databases">
        <title>Novel species in genus Arthrobacter.</title>
        <authorList>
            <person name="Liu Y."/>
        </authorList>
    </citation>
    <scope>NUCLEOTIDE SEQUENCE [LARGE SCALE GENOMIC DNA]</scope>
    <source>
        <strain evidence="7">zg-Y859</strain>
    </source>
</reference>
<dbReference type="SUPFAM" id="SSF47413">
    <property type="entry name" value="lambda repressor-like DNA-binding domains"/>
    <property type="match status" value="1"/>
</dbReference>
<dbReference type="SMART" id="SM00354">
    <property type="entry name" value="HTH_LACI"/>
    <property type="match status" value="1"/>
</dbReference>
<dbReference type="Gene3D" id="3.40.50.2300">
    <property type="match status" value="2"/>
</dbReference>
<dbReference type="Pfam" id="PF13377">
    <property type="entry name" value="Peripla_BP_3"/>
    <property type="match status" value="1"/>
</dbReference>
<dbReference type="InterPro" id="IPR028082">
    <property type="entry name" value="Peripla_BP_I"/>
</dbReference>
<keyword evidence="2" id="KW-0238">DNA-binding</keyword>
<evidence type="ECO:0000313" key="6">
    <source>
        <dbReference type="EMBL" id="MCQ1948468.1"/>
    </source>
</evidence>
<evidence type="ECO:0000256" key="4">
    <source>
        <dbReference type="SAM" id="MobiDB-lite"/>
    </source>
</evidence>